<proteinExistence type="predicted"/>
<keyword evidence="5" id="KW-0732">Signal</keyword>
<feature type="chain" id="PRO_5045173451" evidence="5">
    <location>
        <begin position="21"/>
        <end position="443"/>
    </location>
</feature>
<dbReference type="EMBL" id="JAVCAP010000001">
    <property type="protein sequence ID" value="MDP8566320.1"/>
    <property type="molecule type" value="Genomic_DNA"/>
</dbReference>
<gene>
    <name evidence="7" type="ORF">Q9291_00535</name>
</gene>
<evidence type="ECO:0000256" key="2">
    <source>
        <dbReference type="ARBA" id="ARBA00022723"/>
    </source>
</evidence>
<keyword evidence="3 4" id="KW-0408">Iron</keyword>
<organism evidence="7 8">
    <name type="scientific">Methylophilus aquaticus</name>
    <dbReference type="NCBI Taxonomy" id="1971610"/>
    <lineage>
        <taxon>Bacteria</taxon>
        <taxon>Pseudomonadati</taxon>
        <taxon>Pseudomonadota</taxon>
        <taxon>Betaproteobacteria</taxon>
        <taxon>Nitrosomonadales</taxon>
        <taxon>Methylophilaceae</taxon>
        <taxon>Methylophilus</taxon>
    </lineage>
</organism>
<comment type="caution">
    <text evidence="7">The sequence shown here is derived from an EMBL/GenBank/DDBJ whole genome shotgun (WGS) entry which is preliminary data.</text>
</comment>
<dbReference type="InterPro" id="IPR036909">
    <property type="entry name" value="Cyt_c-like_dom_sf"/>
</dbReference>
<protein>
    <submittedName>
        <fullName evidence="7">Di-heme oxidoredictase family protein</fullName>
    </submittedName>
</protein>
<feature type="signal peptide" evidence="5">
    <location>
        <begin position="1"/>
        <end position="20"/>
    </location>
</feature>
<dbReference type="RefSeq" id="WP_306388028.1">
    <property type="nucleotide sequence ID" value="NZ_JAVCAP010000001.1"/>
</dbReference>
<dbReference type="InterPro" id="IPR051395">
    <property type="entry name" value="Cytochrome_c_Peroxidase/MauG"/>
</dbReference>
<dbReference type="InterPro" id="IPR010538">
    <property type="entry name" value="DHOR"/>
</dbReference>
<dbReference type="Pfam" id="PF06537">
    <property type="entry name" value="DHOR"/>
    <property type="match status" value="1"/>
</dbReference>
<dbReference type="Gene3D" id="1.10.760.10">
    <property type="entry name" value="Cytochrome c-like domain"/>
    <property type="match status" value="1"/>
</dbReference>
<dbReference type="InterPro" id="IPR009056">
    <property type="entry name" value="Cyt_c-like_dom"/>
</dbReference>
<sequence length="443" mass="48388">MLVMVLRLLLCCLLSQGLHAQEANITHAQRTADAYTHPVPSLEASALNTFQAGRTLFSQVWTTPGSEDSQFSGLGPLYNRFSCVACHPGNGRGFAPDGPHQSMKTMLVRLSVTDAQNNHVPHPIYGDQLNEFGVPGVAGEGIADIDYIPVLVTFADGETVTLRRPNIRFSALAYGPLAPVQTSARIAPAVFGLGLLDSISDEEILQQAQRSKPAGISGRPNRVWDIAQQKTVLGKFGWKANVPNLRQQIASAFHGDLGITSSLFPQENCSAQQAACLAQTNATPELTMQQLDQIQFYLSALDVPPPLPHSAETQRGASLFKQAQCIECHTDQLKAHQQPSLALRKQRQLSPYTDLLLHDMGEGLADHRPDFAANGSEWRTPPLWGIGLAKTVHANAGFLHDGRARNLTEAILWHGGEANTARERFRHLSKEERALLLKFLESL</sequence>
<evidence type="ECO:0000256" key="1">
    <source>
        <dbReference type="ARBA" id="ARBA00022617"/>
    </source>
</evidence>
<evidence type="ECO:0000259" key="6">
    <source>
        <dbReference type="PROSITE" id="PS51007"/>
    </source>
</evidence>
<evidence type="ECO:0000256" key="3">
    <source>
        <dbReference type="ARBA" id="ARBA00023004"/>
    </source>
</evidence>
<dbReference type="Proteomes" id="UP001225906">
    <property type="component" value="Unassembled WGS sequence"/>
</dbReference>
<dbReference type="PROSITE" id="PS51007">
    <property type="entry name" value="CYTC"/>
    <property type="match status" value="1"/>
</dbReference>
<keyword evidence="8" id="KW-1185">Reference proteome</keyword>
<dbReference type="PIRSF" id="PIRSF028099">
    <property type="entry name" value="DUF1111"/>
    <property type="match status" value="1"/>
</dbReference>
<accession>A0ABT9JQB5</accession>
<evidence type="ECO:0000256" key="4">
    <source>
        <dbReference type="PROSITE-ProRule" id="PRU00433"/>
    </source>
</evidence>
<keyword evidence="2 4" id="KW-0479">Metal-binding</keyword>
<dbReference type="SUPFAM" id="SSF46626">
    <property type="entry name" value="Cytochrome c"/>
    <property type="match status" value="1"/>
</dbReference>
<feature type="domain" description="Cytochrome c" evidence="6">
    <location>
        <begin position="311"/>
        <end position="443"/>
    </location>
</feature>
<evidence type="ECO:0000256" key="5">
    <source>
        <dbReference type="SAM" id="SignalP"/>
    </source>
</evidence>
<evidence type="ECO:0000313" key="8">
    <source>
        <dbReference type="Proteomes" id="UP001225906"/>
    </source>
</evidence>
<evidence type="ECO:0000313" key="7">
    <source>
        <dbReference type="EMBL" id="MDP8566320.1"/>
    </source>
</evidence>
<dbReference type="PANTHER" id="PTHR30600">
    <property type="entry name" value="CYTOCHROME C PEROXIDASE-RELATED"/>
    <property type="match status" value="1"/>
</dbReference>
<reference evidence="8" key="1">
    <citation type="journal article" date="2019" name="Int. J. Syst. Evol. Microbiol.">
        <title>The Global Catalogue of Microorganisms (GCM) 10K type strain sequencing project: providing services to taxonomists for standard genome sequencing and annotation.</title>
        <authorList>
            <consortium name="The Broad Institute Genomics Platform"/>
            <consortium name="The Broad Institute Genome Sequencing Center for Infectious Disease"/>
            <person name="Wu L."/>
            <person name="Ma J."/>
        </authorList>
    </citation>
    <scope>NUCLEOTIDE SEQUENCE [LARGE SCALE GENOMIC DNA]</scope>
    <source>
        <strain evidence="8">VKM B-3159</strain>
    </source>
</reference>
<name>A0ABT9JQB5_9PROT</name>
<keyword evidence="1 4" id="KW-0349">Heme</keyword>
<dbReference type="PANTHER" id="PTHR30600:SF4">
    <property type="entry name" value="CYTOCHROME C DOMAIN-CONTAINING PROTEIN"/>
    <property type="match status" value="1"/>
</dbReference>